<dbReference type="Proteomes" id="UP000092154">
    <property type="component" value="Unassembled WGS sequence"/>
</dbReference>
<dbReference type="InParanoid" id="A0A1B7MRF6"/>
<evidence type="ECO:0000259" key="7">
    <source>
        <dbReference type="Pfam" id="PF22924"/>
    </source>
</evidence>
<organism evidence="8 9">
    <name type="scientific">Rhizopogon vinicolor AM-OR11-026</name>
    <dbReference type="NCBI Taxonomy" id="1314800"/>
    <lineage>
        <taxon>Eukaryota</taxon>
        <taxon>Fungi</taxon>
        <taxon>Dikarya</taxon>
        <taxon>Basidiomycota</taxon>
        <taxon>Agaricomycotina</taxon>
        <taxon>Agaricomycetes</taxon>
        <taxon>Agaricomycetidae</taxon>
        <taxon>Boletales</taxon>
        <taxon>Suillineae</taxon>
        <taxon>Rhizopogonaceae</taxon>
        <taxon>Rhizopogon</taxon>
    </lineage>
</organism>
<gene>
    <name evidence="8" type="ORF">K503DRAFT_785271</name>
</gene>
<dbReference type="InterPro" id="IPR036250">
    <property type="entry name" value="AcylCo_DH-like_C"/>
</dbReference>
<dbReference type="GO" id="GO:0003997">
    <property type="term" value="F:acyl-CoA oxidase activity"/>
    <property type="evidence" value="ECO:0007669"/>
    <property type="project" value="InterPro"/>
</dbReference>
<evidence type="ECO:0000256" key="5">
    <source>
        <dbReference type="ARBA" id="ARBA00023002"/>
    </source>
</evidence>
<dbReference type="InterPro" id="IPR055060">
    <property type="entry name" value="ACOX_C_alpha1"/>
</dbReference>
<comment type="cofactor">
    <cofactor evidence="1">
        <name>FAD</name>
        <dbReference type="ChEBI" id="CHEBI:57692"/>
    </cofactor>
</comment>
<name>A0A1B7MRF6_9AGAM</name>
<keyword evidence="3" id="KW-0285">Flavoprotein</keyword>
<evidence type="ECO:0000256" key="1">
    <source>
        <dbReference type="ARBA" id="ARBA00001974"/>
    </source>
</evidence>
<dbReference type="GO" id="GO:0033540">
    <property type="term" value="P:fatty acid beta-oxidation using acyl-CoA oxidase"/>
    <property type="evidence" value="ECO:0007669"/>
    <property type="project" value="TreeGrafter"/>
</dbReference>
<evidence type="ECO:0000259" key="6">
    <source>
        <dbReference type="Pfam" id="PF01756"/>
    </source>
</evidence>
<dbReference type="PANTHER" id="PTHR10909">
    <property type="entry name" value="ELECTRON TRANSPORT OXIDOREDUCTASE"/>
    <property type="match status" value="1"/>
</dbReference>
<dbReference type="STRING" id="1314800.A0A1B7MRF6"/>
<keyword evidence="9" id="KW-1185">Reference proteome</keyword>
<dbReference type="Gene3D" id="1.20.140.10">
    <property type="entry name" value="Butyryl-CoA Dehydrogenase, subunit A, domain 3"/>
    <property type="match status" value="1"/>
</dbReference>
<dbReference type="GO" id="GO:0055088">
    <property type="term" value="P:lipid homeostasis"/>
    <property type="evidence" value="ECO:0007669"/>
    <property type="project" value="TreeGrafter"/>
</dbReference>
<evidence type="ECO:0000313" key="8">
    <source>
        <dbReference type="EMBL" id="OAX35166.1"/>
    </source>
</evidence>
<dbReference type="InterPro" id="IPR012258">
    <property type="entry name" value="Acyl-CoA_oxidase"/>
</dbReference>
<dbReference type="SUPFAM" id="SSF47203">
    <property type="entry name" value="Acyl-CoA dehydrogenase C-terminal domain-like"/>
    <property type="match status" value="2"/>
</dbReference>
<protein>
    <submittedName>
        <fullName evidence="8">Uncharacterized protein</fullName>
    </submittedName>
</protein>
<dbReference type="GO" id="GO:0005504">
    <property type="term" value="F:fatty acid binding"/>
    <property type="evidence" value="ECO:0007669"/>
    <property type="project" value="TreeGrafter"/>
</dbReference>
<dbReference type="GO" id="GO:0071949">
    <property type="term" value="F:FAD binding"/>
    <property type="evidence" value="ECO:0007669"/>
    <property type="project" value="InterPro"/>
</dbReference>
<proteinExistence type="inferred from homology"/>
<dbReference type="EMBL" id="KV448526">
    <property type="protein sequence ID" value="OAX35166.1"/>
    <property type="molecule type" value="Genomic_DNA"/>
</dbReference>
<evidence type="ECO:0000256" key="4">
    <source>
        <dbReference type="ARBA" id="ARBA00022827"/>
    </source>
</evidence>
<dbReference type="Pfam" id="PF22924">
    <property type="entry name" value="ACOX_C_alpha1"/>
    <property type="match status" value="1"/>
</dbReference>
<accession>A0A1B7MRF6</accession>
<evidence type="ECO:0000313" key="9">
    <source>
        <dbReference type="Proteomes" id="UP000092154"/>
    </source>
</evidence>
<evidence type="ECO:0000256" key="3">
    <source>
        <dbReference type="ARBA" id="ARBA00022630"/>
    </source>
</evidence>
<feature type="domain" description="Acyl-CoA oxidase C-terminal" evidence="6">
    <location>
        <begin position="99"/>
        <end position="165"/>
    </location>
</feature>
<dbReference type="Pfam" id="PF01756">
    <property type="entry name" value="ACOX"/>
    <property type="match status" value="1"/>
</dbReference>
<dbReference type="AlphaFoldDB" id="A0A1B7MRF6"/>
<reference evidence="8 9" key="1">
    <citation type="submission" date="2016-06" db="EMBL/GenBank/DDBJ databases">
        <title>Comparative genomics of the ectomycorrhizal sister species Rhizopogon vinicolor and Rhizopogon vesiculosus (Basidiomycota: Boletales) reveals a divergence of the mating type B locus.</title>
        <authorList>
            <consortium name="DOE Joint Genome Institute"/>
            <person name="Mujic A.B."/>
            <person name="Kuo A."/>
            <person name="Tritt A."/>
            <person name="Lipzen A."/>
            <person name="Chen C."/>
            <person name="Johnson J."/>
            <person name="Sharma A."/>
            <person name="Barry K."/>
            <person name="Grigoriev I.V."/>
            <person name="Spatafora J.W."/>
        </authorList>
    </citation>
    <scope>NUCLEOTIDE SEQUENCE [LARGE SCALE GENOMIC DNA]</scope>
    <source>
        <strain evidence="8 9">AM-OR11-026</strain>
    </source>
</reference>
<dbReference type="OrthoDB" id="538336at2759"/>
<sequence>MYAIEVLDEMQQRIANQDASLLPETHALLCGFKVLVSTHGVSDRSVGGHGYSTFAGLGRFVVLLLECRAALMVKNFAQTQANDTSEDTKIGGRLYRLPLKRCLKIIPNAIGLTDAFGFLDWSLDSALGVSDGRVYEALWQRVQMEPMNKDEVTPAYAPCIRAMLQRRQGCRDHLSSKFVWKQGATGNVMDSRQTSSKSTSFLKA</sequence>
<keyword evidence="4" id="KW-0274">FAD</keyword>
<dbReference type="InterPro" id="IPR002655">
    <property type="entry name" value="Acyl-CoA_oxidase_C"/>
</dbReference>
<dbReference type="PANTHER" id="PTHR10909:SF250">
    <property type="entry name" value="PEROXISOMAL ACYL-COENZYME A OXIDASE 1"/>
    <property type="match status" value="1"/>
</dbReference>
<evidence type="ECO:0000256" key="2">
    <source>
        <dbReference type="ARBA" id="ARBA00006288"/>
    </source>
</evidence>
<feature type="domain" description="Acyl-CoA oxidase C-alpha1" evidence="7">
    <location>
        <begin position="8"/>
        <end position="62"/>
    </location>
</feature>
<keyword evidence="5" id="KW-0560">Oxidoreductase</keyword>
<dbReference type="GO" id="GO:0005777">
    <property type="term" value="C:peroxisome"/>
    <property type="evidence" value="ECO:0007669"/>
    <property type="project" value="InterPro"/>
</dbReference>
<comment type="similarity">
    <text evidence="2">Belongs to the acyl-CoA oxidase family.</text>
</comment>